<evidence type="ECO:0000313" key="9">
    <source>
        <dbReference type="EMBL" id="KAK4792847.1"/>
    </source>
</evidence>
<dbReference type="PANTHER" id="PTHR47999:SF96">
    <property type="entry name" value="TRANSCRIPTION REPRESSOR MYB6-LIKE"/>
    <property type="match status" value="1"/>
</dbReference>
<dbReference type="SMART" id="SM00717">
    <property type="entry name" value="SANT"/>
    <property type="match status" value="2"/>
</dbReference>
<dbReference type="PANTHER" id="PTHR47999">
    <property type="entry name" value="TRANSCRIPTION FACTOR MYB8-RELATED-RELATED"/>
    <property type="match status" value="1"/>
</dbReference>
<evidence type="ECO:0000256" key="4">
    <source>
        <dbReference type="ARBA" id="ARBA00023163"/>
    </source>
</evidence>
<feature type="domain" description="HTH myb-type" evidence="8">
    <location>
        <begin position="9"/>
        <end position="61"/>
    </location>
</feature>
<dbReference type="CDD" id="cd00167">
    <property type="entry name" value="SANT"/>
    <property type="match status" value="2"/>
</dbReference>
<keyword evidence="10" id="KW-1185">Reference proteome</keyword>
<keyword evidence="3" id="KW-0238">DNA-binding</keyword>
<organism evidence="9 10">
    <name type="scientific">Trapa natans</name>
    <name type="common">Water chestnut</name>
    <dbReference type="NCBI Taxonomy" id="22666"/>
    <lineage>
        <taxon>Eukaryota</taxon>
        <taxon>Viridiplantae</taxon>
        <taxon>Streptophyta</taxon>
        <taxon>Embryophyta</taxon>
        <taxon>Tracheophyta</taxon>
        <taxon>Spermatophyta</taxon>
        <taxon>Magnoliopsida</taxon>
        <taxon>eudicotyledons</taxon>
        <taxon>Gunneridae</taxon>
        <taxon>Pentapetalae</taxon>
        <taxon>rosids</taxon>
        <taxon>malvids</taxon>
        <taxon>Myrtales</taxon>
        <taxon>Lythraceae</taxon>
        <taxon>Trapa</taxon>
    </lineage>
</organism>
<comment type="caution">
    <text evidence="9">The sequence shown here is derived from an EMBL/GenBank/DDBJ whole genome shotgun (WGS) entry which is preliminary data.</text>
</comment>
<feature type="domain" description="Myb-like" evidence="7">
    <location>
        <begin position="62"/>
        <end position="112"/>
    </location>
</feature>
<feature type="compositionally biased region" description="Polar residues" evidence="6">
    <location>
        <begin position="201"/>
        <end position="224"/>
    </location>
</feature>
<evidence type="ECO:0000313" key="10">
    <source>
        <dbReference type="Proteomes" id="UP001346149"/>
    </source>
</evidence>
<proteinExistence type="predicted"/>
<dbReference type="GO" id="GO:0005634">
    <property type="term" value="C:nucleus"/>
    <property type="evidence" value="ECO:0007669"/>
    <property type="project" value="UniProtKB-SubCell"/>
</dbReference>
<evidence type="ECO:0000256" key="1">
    <source>
        <dbReference type="ARBA" id="ARBA00004123"/>
    </source>
</evidence>
<dbReference type="PROSITE" id="PS50090">
    <property type="entry name" value="MYB_LIKE"/>
    <property type="match status" value="2"/>
</dbReference>
<dbReference type="InterPro" id="IPR015495">
    <property type="entry name" value="Myb_TF_plants"/>
</dbReference>
<feature type="compositionally biased region" description="Low complexity" evidence="6">
    <location>
        <begin position="183"/>
        <end position="192"/>
    </location>
</feature>
<dbReference type="Gene3D" id="1.10.10.60">
    <property type="entry name" value="Homeodomain-like"/>
    <property type="match status" value="2"/>
</dbReference>
<evidence type="ECO:0000256" key="5">
    <source>
        <dbReference type="ARBA" id="ARBA00023242"/>
    </source>
</evidence>
<dbReference type="InterPro" id="IPR009057">
    <property type="entry name" value="Homeodomain-like_sf"/>
</dbReference>
<feature type="domain" description="HTH myb-type" evidence="8">
    <location>
        <begin position="62"/>
        <end position="116"/>
    </location>
</feature>
<keyword evidence="5" id="KW-0539">Nucleus</keyword>
<dbReference type="FunFam" id="1.10.10.60:FF:000121">
    <property type="entry name" value="Myb transcription factor"/>
    <property type="match status" value="1"/>
</dbReference>
<keyword evidence="2" id="KW-0805">Transcription regulation</keyword>
<dbReference type="PROSITE" id="PS51294">
    <property type="entry name" value="HTH_MYB"/>
    <property type="match status" value="2"/>
</dbReference>
<dbReference type="InterPro" id="IPR017930">
    <property type="entry name" value="Myb_dom"/>
</dbReference>
<dbReference type="AlphaFoldDB" id="A0AAN7M6R7"/>
<sequence>MGRAPCCERVGLKWGRWTAEEDEILTKYILANGEGSWRSLPKNAGLLRCGKSCRLRWVNYLRADVKRGNISSQEEQIMINLHAVVGNRWSVIASKLPGRTDNEIKNYWNTHLRRRVDSVRMLPVVDKALLALIESVKVDVSWEKKEGGVTRRGKVKDHRTITVPKQGVGISEENESSGDNQSRSRVSHSSSVDIEKVIAPSMNSDNDSITMAANGENHGSSKGINDSGMVSPGGYEKSREGLGPMEGIDEEMLSAFNEIMDSSELLVDCLVSEWNDCNLANLDNIPLSPGNYISSCSTGLEETQYFGSSTYLSVASPSLDGVGTMSRWHLEGGVDVGCDQGEQMFSWLWEDDHDMEDCQRDPWGVIDPEKYDEMVRWLLSED</sequence>
<dbReference type="InterPro" id="IPR001005">
    <property type="entry name" value="SANT/Myb"/>
</dbReference>
<protein>
    <submittedName>
        <fullName evidence="9">Uncharacterized protein</fullName>
    </submittedName>
</protein>
<dbReference type="GO" id="GO:0003677">
    <property type="term" value="F:DNA binding"/>
    <property type="evidence" value="ECO:0007669"/>
    <property type="project" value="UniProtKB-KW"/>
</dbReference>
<evidence type="ECO:0000256" key="6">
    <source>
        <dbReference type="SAM" id="MobiDB-lite"/>
    </source>
</evidence>
<keyword evidence="4" id="KW-0804">Transcription</keyword>
<dbReference type="Proteomes" id="UP001346149">
    <property type="component" value="Unassembled WGS sequence"/>
</dbReference>
<comment type="subcellular location">
    <subcellularLocation>
        <location evidence="1">Nucleus</location>
    </subcellularLocation>
</comment>
<gene>
    <name evidence="9" type="ORF">SAY86_023282</name>
</gene>
<evidence type="ECO:0000256" key="2">
    <source>
        <dbReference type="ARBA" id="ARBA00023015"/>
    </source>
</evidence>
<evidence type="ECO:0000259" key="7">
    <source>
        <dbReference type="PROSITE" id="PS50090"/>
    </source>
</evidence>
<evidence type="ECO:0000256" key="3">
    <source>
        <dbReference type="ARBA" id="ARBA00023125"/>
    </source>
</evidence>
<reference evidence="9 10" key="1">
    <citation type="journal article" date="2023" name="Hortic Res">
        <title>Pangenome of water caltrop reveals structural variations and asymmetric subgenome divergence after allopolyploidization.</title>
        <authorList>
            <person name="Zhang X."/>
            <person name="Chen Y."/>
            <person name="Wang L."/>
            <person name="Yuan Y."/>
            <person name="Fang M."/>
            <person name="Shi L."/>
            <person name="Lu R."/>
            <person name="Comes H.P."/>
            <person name="Ma Y."/>
            <person name="Chen Y."/>
            <person name="Huang G."/>
            <person name="Zhou Y."/>
            <person name="Zheng Z."/>
            <person name="Qiu Y."/>
        </authorList>
    </citation>
    <scope>NUCLEOTIDE SEQUENCE [LARGE SCALE GENOMIC DNA]</scope>
    <source>
        <strain evidence="9">F231</strain>
    </source>
</reference>
<name>A0AAN7M6R7_TRANT</name>
<dbReference type="Pfam" id="PF00249">
    <property type="entry name" value="Myb_DNA-binding"/>
    <property type="match status" value="2"/>
</dbReference>
<feature type="domain" description="Myb-like" evidence="7">
    <location>
        <begin position="9"/>
        <end position="61"/>
    </location>
</feature>
<dbReference type="EMBL" id="JAXQNO010000008">
    <property type="protein sequence ID" value="KAK4792847.1"/>
    <property type="molecule type" value="Genomic_DNA"/>
</dbReference>
<dbReference type="SUPFAM" id="SSF46689">
    <property type="entry name" value="Homeodomain-like"/>
    <property type="match status" value="1"/>
</dbReference>
<feature type="region of interest" description="Disordered" evidence="6">
    <location>
        <begin position="151"/>
        <end position="238"/>
    </location>
</feature>
<accession>A0AAN7M6R7</accession>
<evidence type="ECO:0000259" key="8">
    <source>
        <dbReference type="PROSITE" id="PS51294"/>
    </source>
</evidence>